<dbReference type="RefSeq" id="WP_188440133.1">
    <property type="nucleotide sequence ID" value="NZ_BMFD01000002.1"/>
</dbReference>
<dbReference type="EMBL" id="BMFD01000002">
    <property type="protein sequence ID" value="GGC32203.1"/>
    <property type="molecule type" value="Genomic_DNA"/>
</dbReference>
<evidence type="ECO:0000313" key="2">
    <source>
        <dbReference type="Proteomes" id="UP000635885"/>
    </source>
</evidence>
<dbReference type="InterPro" id="IPR022298">
    <property type="entry name" value="Conjug_transposon_TraN"/>
</dbReference>
<dbReference type="Proteomes" id="UP000635885">
    <property type="component" value="Unassembled WGS sequence"/>
</dbReference>
<comment type="caution">
    <text evidence="1">The sequence shown here is derived from an EMBL/GenBank/DDBJ whole genome shotgun (WGS) entry which is preliminary data.</text>
</comment>
<accession>A0ABQ1LZQ1</accession>
<sequence>MKNSINIMFLLLLMVLAPLAVFGQQQSKIISHPTPLEVAWDKTTVLVLDGNILSVDRGSKALLAQKDAAASNILKLKGGKRYFENTNLHVVTDQGLVYKFEVQYSDYPMKTTYDLMQSEKLTLDFPHDQADFLNCVNQIIGNPMRSIKKQRKHRMAYHLFGIYQKDGVLYFQLGLENQSNIPFEIEEINAVIRDKKQVKRTSVREDFIPQRYEYLQQGSNLSSKDTKVMVLAYPQFTIADKKQLHLLLHEEKGDRNMSLKIKGKRLLKAKRLYDINH</sequence>
<name>A0ABQ1LZQ1_9BACT</name>
<proteinExistence type="predicted"/>
<evidence type="ECO:0000313" key="1">
    <source>
        <dbReference type="EMBL" id="GGC32203.1"/>
    </source>
</evidence>
<keyword evidence="2" id="KW-1185">Reference proteome</keyword>
<organism evidence="1 2">
    <name type="scientific">Belliella aquatica</name>
    <dbReference type="NCBI Taxonomy" id="1323734"/>
    <lineage>
        <taxon>Bacteria</taxon>
        <taxon>Pseudomonadati</taxon>
        <taxon>Bacteroidota</taxon>
        <taxon>Cytophagia</taxon>
        <taxon>Cytophagales</taxon>
        <taxon>Cyclobacteriaceae</taxon>
        <taxon>Belliella</taxon>
    </lineage>
</organism>
<protein>
    <submittedName>
        <fullName evidence="1">Conjugative transposon protein TraN</fullName>
    </submittedName>
</protein>
<gene>
    <name evidence="1" type="ORF">GCM10010993_09000</name>
</gene>
<reference evidence="2" key="1">
    <citation type="journal article" date="2019" name="Int. J. Syst. Evol. Microbiol.">
        <title>The Global Catalogue of Microorganisms (GCM) 10K type strain sequencing project: providing services to taxonomists for standard genome sequencing and annotation.</title>
        <authorList>
            <consortium name="The Broad Institute Genomics Platform"/>
            <consortium name="The Broad Institute Genome Sequencing Center for Infectious Disease"/>
            <person name="Wu L."/>
            <person name="Ma J."/>
        </authorList>
    </citation>
    <scope>NUCLEOTIDE SEQUENCE [LARGE SCALE GENOMIC DNA]</scope>
    <source>
        <strain evidence="2">CGMCC 1.12479</strain>
    </source>
</reference>
<dbReference type="NCBIfam" id="TIGR03780">
    <property type="entry name" value="Bac_Flav_CT_N"/>
    <property type="match status" value="1"/>
</dbReference>
<dbReference type="Pfam" id="PF13595">
    <property type="entry name" value="DUF4138"/>
    <property type="match status" value="1"/>
</dbReference>